<evidence type="ECO:0000313" key="1">
    <source>
        <dbReference type="EMBL" id="MCT7359765.1"/>
    </source>
</evidence>
<reference evidence="1" key="2">
    <citation type="submission" date="2022-08" db="EMBL/GenBank/DDBJ databases">
        <authorList>
            <person name="Dong C."/>
        </authorList>
    </citation>
    <scope>NUCLEOTIDE SEQUENCE</scope>
    <source>
        <strain evidence="1">59MF3M-4</strain>
    </source>
</reference>
<dbReference type="InterPro" id="IPR036412">
    <property type="entry name" value="HAD-like_sf"/>
</dbReference>
<sequence length="219" mass="23919">MNLRFKLIIFDWDGTLVDSTQRIVDSMQQAAAEVGLPKVADAAVQNIIGLGLPEALRTVWPVIDEPQLQAMTQVYARYFVADSQVAMGFFPGTPEFLAGLVEQGYLLAVATGKSRRGLDRMLRDLKIGHRFAATRCADETRSKPHPLMLKELLSELNVAPDEALMVGDTTYDLDMANAAGMASVAMGHGAHDDDVLLACGPLTICHSIHELNDWIRING</sequence>
<organism evidence="1 2">
    <name type="scientific">Thalassolituus pacificus</name>
    <dbReference type="NCBI Taxonomy" id="2975440"/>
    <lineage>
        <taxon>Bacteria</taxon>
        <taxon>Pseudomonadati</taxon>
        <taxon>Pseudomonadota</taxon>
        <taxon>Gammaproteobacteria</taxon>
        <taxon>Oceanospirillales</taxon>
        <taxon>Oceanospirillaceae</taxon>
        <taxon>Thalassolituus</taxon>
    </lineage>
</organism>
<dbReference type="InterPro" id="IPR006439">
    <property type="entry name" value="HAD-SF_hydro_IA"/>
</dbReference>
<dbReference type="Proteomes" id="UP001147830">
    <property type="component" value="Unassembled WGS sequence"/>
</dbReference>
<dbReference type="GO" id="GO:0008967">
    <property type="term" value="F:phosphoglycolate phosphatase activity"/>
    <property type="evidence" value="ECO:0007669"/>
    <property type="project" value="TreeGrafter"/>
</dbReference>
<dbReference type="RefSeq" id="WP_260976622.1">
    <property type="nucleotide sequence ID" value="NZ_JAOANI010000019.1"/>
</dbReference>
<dbReference type="InterPro" id="IPR023214">
    <property type="entry name" value="HAD_sf"/>
</dbReference>
<dbReference type="PANTHER" id="PTHR43434">
    <property type="entry name" value="PHOSPHOGLYCOLATE PHOSPHATASE"/>
    <property type="match status" value="1"/>
</dbReference>
<dbReference type="NCBIfam" id="TIGR01662">
    <property type="entry name" value="HAD-SF-IIIA"/>
    <property type="match status" value="1"/>
</dbReference>
<evidence type="ECO:0000313" key="2">
    <source>
        <dbReference type="Proteomes" id="UP001147830"/>
    </source>
</evidence>
<reference evidence="1" key="1">
    <citation type="journal article" date="2022" name="Front. Microbiol.">
        <title>Genome-based taxonomic rearrangement of Oceanobacter-related bacteria including the description of Thalassolituus hydrocarbonoclasticus sp. nov. and Thalassolituus pacificus sp. nov. and emended description of the genus Thalassolituus.</title>
        <authorList>
            <person name="Dong C."/>
            <person name="Wei L."/>
            <person name="Wang J."/>
            <person name="Lai Q."/>
            <person name="Huang Z."/>
            <person name="Shao Z."/>
        </authorList>
    </citation>
    <scope>NUCLEOTIDE SEQUENCE</scope>
    <source>
        <strain evidence="1">59MF3M-4</strain>
    </source>
</reference>
<name>A0A9X3ARX8_9GAMM</name>
<dbReference type="Pfam" id="PF13419">
    <property type="entry name" value="HAD_2"/>
    <property type="match status" value="1"/>
</dbReference>
<dbReference type="EMBL" id="JAOANI010000019">
    <property type="protein sequence ID" value="MCT7359765.1"/>
    <property type="molecule type" value="Genomic_DNA"/>
</dbReference>
<accession>A0A9X3ARX8</accession>
<dbReference type="InterPro" id="IPR050155">
    <property type="entry name" value="HAD-like_hydrolase_sf"/>
</dbReference>
<dbReference type="Gene3D" id="1.10.150.240">
    <property type="entry name" value="Putative phosphatase, domain 2"/>
    <property type="match status" value="1"/>
</dbReference>
<proteinExistence type="predicted"/>
<dbReference type="GO" id="GO:0006281">
    <property type="term" value="P:DNA repair"/>
    <property type="evidence" value="ECO:0007669"/>
    <property type="project" value="TreeGrafter"/>
</dbReference>
<dbReference type="NCBIfam" id="TIGR01509">
    <property type="entry name" value="HAD-SF-IA-v3"/>
    <property type="match status" value="1"/>
</dbReference>
<dbReference type="PANTHER" id="PTHR43434:SF24">
    <property type="entry name" value="HYDROLASE-RELATED"/>
    <property type="match status" value="1"/>
</dbReference>
<dbReference type="AlphaFoldDB" id="A0A9X3ARX8"/>
<dbReference type="SFLD" id="SFLDS00003">
    <property type="entry name" value="Haloacid_Dehalogenase"/>
    <property type="match status" value="1"/>
</dbReference>
<dbReference type="GO" id="GO:0005829">
    <property type="term" value="C:cytosol"/>
    <property type="evidence" value="ECO:0007669"/>
    <property type="project" value="TreeGrafter"/>
</dbReference>
<dbReference type="Gene3D" id="3.40.50.1000">
    <property type="entry name" value="HAD superfamily/HAD-like"/>
    <property type="match status" value="1"/>
</dbReference>
<keyword evidence="1" id="KW-0378">Hydrolase</keyword>
<keyword evidence="2" id="KW-1185">Reference proteome</keyword>
<dbReference type="SFLD" id="SFLDG01135">
    <property type="entry name" value="C1.5.6:_HAD__Beta-PGM__Phospha"/>
    <property type="match status" value="1"/>
</dbReference>
<dbReference type="SUPFAM" id="SSF56784">
    <property type="entry name" value="HAD-like"/>
    <property type="match status" value="1"/>
</dbReference>
<protein>
    <submittedName>
        <fullName evidence="1">HAD-IIIA family hydrolase</fullName>
    </submittedName>
</protein>
<dbReference type="NCBIfam" id="TIGR01549">
    <property type="entry name" value="HAD-SF-IA-v1"/>
    <property type="match status" value="1"/>
</dbReference>
<dbReference type="InterPro" id="IPR041492">
    <property type="entry name" value="HAD_2"/>
</dbReference>
<gene>
    <name evidence="1" type="ORF">NYR02_12165</name>
</gene>
<dbReference type="SFLD" id="SFLDG01129">
    <property type="entry name" value="C1.5:_HAD__Beta-PGM__Phosphata"/>
    <property type="match status" value="1"/>
</dbReference>
<dbReference type="InterPro" id="IPR006549">
    <property type="entry name" value="HAD-SF_hydro_IIIA"/>
</dbReference>
<dbReference type="InterPro" id="IPR023198">
    <property type="entry name" value="PGP-like_dom2"/>
</dbReference>
<comment type="caution">
    <text evidence="1">The sequence shown here is derived from an EMBL/GenBank/DDBJ whole genome shotgun (WGS) entry which is preliminary data.</text>
</comment>